<evidence type="ECO:0000256" key="12">
    <source>
        <dbReference type="SAM" id="Phobius"/>
    </source>
</evidence>
<dbReference type="PANTHER" id="PTHR23513">
    <property type="entry name" value="INTEGRAL MEMBRANE EFFLUX PROTEIN-RELATED"/>
    <property type="match status" value="1"/>
</dbReference>
<dbReference type="GO" id="GO:0003677">
    <property type="term" value="F:DNA binding"/>
    <property type="evidence" value="ECO:0007669"/>
    <property type="project" value="UniProtKB-UniRule"/>
</dbReference>
<dbReference type="GO" id="GO:0005886">
    <property type="term" value="C:plasma membrane"/>
    <property type="evidence" value="ECO:0007669"/>
    <property type="project" value="UniProtKB-SubCell"/>
</dbReference>
<dbReference type="Gene3D" id="1.20.1250.20">
    <property type="entry name" value="MFS general substrate transporter like domains"/>
    <property type="match status" value="1"/>
</dbReference>
<dbReference type="PANTHER" id="PTHR23513:SF6">
    <property type="entry name" value="MAJOR FACILITATOR SUPERFAMILY ASSOCIATED DOMAIN-CONTAINING PROTEIN"/>
    <property type="match status" value="1"/>
</dbReference>
<evidence type="ECO:0000256" key="9">
    <source>
        <dbReference type="ARBA" id="ARBA00023163"/>
    </source>
</evidence>
<dbReference type="OrthoDB" id="5242433at2"/>
<evidence type="ECO:0000256" key="10">
    <source>
        <dbReference type="PROSITE-ProRule" id="PRU00335"/>
    </source>
</evidence>
<evidence type="ECO:0000256" key="8">
    <source>
        <dbReference type="ARBA" id="ARBA00023136"/>
    </source>
</evidence>
<keyword evidence="15" id="KW-1185">Reference proteome</keyword>
<evidence type="ECO:0000256" key="3">
    <source>
        <dbReference type="ARBA" id="ARBA00022491"/>
    </source>
</evidence>
<keyword evidence="5 12" id="KW-1133">Transmembrane helix</keyword>
<proteinExistence type="predicted"/>
<evidence type="ECO:0000259" key="13">
    <source>
        <dbReference type="PROSITE" id="PS50977"/>
    </source>
</evidence>
<evidence type="ECO:0000256" key="11">
    <source>
        <dbReference type="SAM" id="MobiDB-lite"/>
    </source>
</evidence>
<dbReference type="SUPFAM" id="SSF48498">
    <property type="entry name" value="Tetracyclin repressor-like, C-terminal domain"/>
    <property type="match status" value="1"/>
</dbReference>
<dbReference type="InterPro" id="IPR011701">
    <property type="entry name" value="MFS"/>
</dbReference>
<evidence type="ECO:0000256" key="4">
    <source>
        <dbReference type="ARBA" id="ARBA00022692"/>
    </source>
</evidence>
<comment type="subcellular location">
    <subcellularLocation>
        <location evidence="1">Cell membrane</location>
        <topology evidence="1">Multi-pass membrane protein</topology>
    </subcellularLocation>
</comment>
<feature type="domain" description="HTH tetR-type" evidence="13">
    <location>
        <begin position="458"/>
        <end position="518"/>
    </location>
</feature>
<dbReference type="Gene3D" id="1.10.357.10">
    <property type="entry name" value="Tetracycline Repressor, domain 2"/>
    <property type="match status" value="1"/>
</dbReference>
<feature type="compositionally biased region" description="Low complexity" evidence="11">
    <location>
        <begin position="394"/>
        <end position="418"/>
    </location>
</feature>
<dbReference type="PRINTS" id="PR00455">
    <property type="entry name" value="HTHTETR"/>
</dbReference>
<dbReference type="AlphaFoldDB" id="A0A3Q9G0Y5"/>
<dbReference type="Pfam" id="PF00440">
    <property type="entry name" value="TetR_N"/>
    <property type="match status" value="1"/>
</dbReference>
<dbReference type="SUPFAM" id="SSF46689">
    <property type="entry name" value="Homeodomain-like"/>
    <property type="match status" value="1"/>
</dbReference>
<protein>
    <submittedName>
        <fullName evidence="14">MFS transporter</fullName>
    </submittedName>
</protein>
<evidence type="ECO:0000256" key="6">
    <source>
        <dbReference type="ARBA" id="ARBA00023015"/>
    </source>
</evidence>
<keyword evidence="9" id="KW-0804">Transcription</keyword>
<keyword evidence="4 12" id="KW-0812">Transmembrane</keyword>
<dbReference type="CDD" id="cd06173">
    <property type="entry name" value="MFS_MefA_like"/>
    <property type="match status" value="1"/>
</dbReference>
<evidence type="ECO:0000313" key="15">
    <source>
        <dbReference type="Proteomes" id="UP000267900"/>
    </source>
</evidence>
<dbReference type="EMBL" id="CP034587">
    <property type="protein sequence ID" value="AZQ75218.1"/>
    <property type="molecule type" value="Genomic_DNA"/>
</dbReference>
<feature type="transmembrane region" description="Helical" evidence="12">
    <location>
        <begin position="321"/>
        <end position="345"/>
    </location>
</feature>
<dbReference type="InterPro" id="IPR009057">
    <property type="entry name" value="Homeodomain-like_sf"/>
</dbReference>
<dbReference type="Proteomes" id="UP000267900">
    <property type="component" value="Chromosome"/>
</dbReference>
<evidence type="ECO:0000256" key="5">
    <source>
        <dbReference type="ARBA" id="ARBA00022989"/>
    </source>
</evidence>
<feature type="region of interest" description="Disordered" evidence="11">
    <location>
        <begin position="392"/>
        <end position="432"/>
    </location>
</feature>
<feature type="transmembrane region" description="Helical" evidence="12">
    <location>
        <begin position="186"/>
        <end position="214"/>
    </location>
</feature>
<keyword evidence="2" id="KW-1003">Cell membrane</keyword>
<organism evidence="14 15">
    <name type="scientific">Streptomyces luteoverticillatus</name>
    <name type="common">Streptoverticillium luteoverticillatus</name>
    <dbReference type="NCBI Taxonomy" id="66425"/>
    <lineage>
        <taxon>Bacteria</taxon>
        <taxon>Bacillati</taxon>
        <taxon>Actinomycetota</taxon>
        <taxon>Actinomycetes</taxon>
        <taxon>Kitasatosporales</taxon>
        <taxon>Streptomycetaceae</taxon>
        <taxon>Streptomyces</taxon>
    </lineage>
</organism>
<dbReference type="SUPFAM" id="SSF103473">
    <property type="entry name" value="MFS general substrate transporter"/>
    <property type="match status" value="1"/>
</dbReference>
<dbReference type="InterPro" id="IPR036271">
    <property type="entry name" value="Tet_transcr_reg_TetR-rel_C_sf"/>
</dbReference>
<dbReference type="PROSITE" id="PS50977">
    <property type="entry name" value="HTH_TETR_2"/>
    <property type="match status" value="1"/>
</dbReference>
<keyword evidence="6" id="KW-0805">Transcription regulation</keyword>
<evidence type="ECO:0000256" key="1">
    <source>
        <dbReference type="ARBA" id="ARBA00004651"/>
    </source>
</evidence>
<evidence type="ECO:0000313" key="14">
    <source>
        <dbReference type="EMBL" id="AZQ75218.1"/>
    </source>
</evidence>
<dbReference type="GO" id="GO:0022857">
    <property type="term" value="F:transmembrane transporter activity"/>
    <property type="evidence" value="ECO:0007669"/>
    <property type="project" value="InterPro"/>
</dbReference>
<reference evidence="14 15" key="1">
    <citation type="submission" date="2018-12" db="EMBL/GenBank/DDBJ databases">
        <title>The whole draft genome of Streptomyce luteoverticillatus CGMCC 15060.</title>
        <authorList>
            <person name="Feng Z."/>
            <person name="Chen G."/>
            <person name="Zhang J."/>
            <person name="Zhu H."/>
            <person name="Yu X."/>
            <person name="Zhang W."/>
            <person name="Zhang X."/>
        </authorList>
    </citation>
    <scope>NUCLEOTIDE SEQUENCE [LARGE SCALE GENOMIC DNA]</scope>
    <source>
        <strain evidence="14 15">CGMCC 15060</strain>
    </source>
</reference>
<feature type="transmembrane region" description="Helical" evidence="12">
    <location>
        <begin position="365"/>
        <end position="385"/>
    </location>
</feature>
<keyword evidence="3" id="KW-0678">Repressor</keyword>
<evidence type="ECO:0000256" key="7">
    <source>
        <dbReference type="ARBA" id="ARBA00023125"/>
    </source>
</evidence>
<sequence>MESAKDDMESTSPAASPPTPATATTATATAMADHRATLRTLLCAEVLSMTGSQLSAVALPWFALQSTGSPAAMSKVMAAQMVAVAVFGLLGASLAGRLGPRKVLLLADTARAPLIALVPLLHSAGLLGTPVFMVLLFAVGSFFAPYVASQQAILPALVGDDETLLSKANARLQGATRLTILLGPPAAGLLIAAMGAPAVLFLDALSFLCSAILLRWGLPRDLPIAVAPRRGRLRDSMAVLFRDRMLGHWTLAQILGESAWQALFALIPVFVLLRHGSSTLSGVLLGAFGGGALLGTFLVGPALRRLSNLRLAVLGRAGQGIAFLALLLPLGPGALTVFLVVVGLLNGVSNAPMAAVRTAAIPAPLRSSTLTVIAAGALSGALWAWRRRAPPWNPRASSGRSWGWRSSRPSGPRSSSWAPRPPPGGGRWTAETGTSTWSYDSFVRLGRYDGAMAHVSAAERRPQLIKAAIDLMTREGVAAGSTRAIAAELGVAQATVHYTFGTKADLYRAVLERLTDDLTARVERATPEDAGFEETIAALAHASWRTVREEPTRYRLLTELSMLALRTPGLSEAYEGYYRGVGEVTARLVSEAAARAGYELAQPAETIARFFLAGFDGLTLQRLYAPDEFSEDVGLRVLVSATLALAGGRLEPAEMPTGRRVAG</sequence>
<dbReference type="InterPro" id="IPR001647">
    <property type="entry name" value="HTH_TetR"/>
</dbReference>
<feature type="DNA-binding region" description="H-T-H motif" evidence="10">
    <location>
        <begin position="481"/>
        <end position="500"/>
    </location>
</feature>
<dbReference type="InterPro" id="IPR039538">
    <property type="entry name" value="BetI_C"/>
</dbReference>
<dbReference type="Pfam" id="PF13977">
    <property type="entry name" value="TetR_C_6"/>
    <property type="match status" value="1"/>
</dbReference>
<feature type="transmembrane region" description="Helical" evidence="12">
    <location>
        <begin position="251"/>
        <end position="273"/>
    </location>
</feature>
<feature type="transmembrane region" description="Helical" evidence="12">
    <location>
        <begin position="41"/>
        <end position="64"/>
    </location>
</feature>
<evidence type="ECO:0000256" key="2">
    <source>
        <dbReference type="ARBA" id="ARBA00022475"/>
    </source>
</evidence>
<feature type="region of interest" description="Disordered" evidence="11">
    <location>
        <begin position="1"/>
        <end position="27"/>
    </location>
</feature>
<keyword evidence="8 12" id="KW-0472">Membrane</keyword>
<dbReference type="Pfam" id="PF07690">
    <property type="entry name" value="MFS_1"/>
    <property type="match status" value="1"/>
</dbReference>
<feature type="transmembrane region" description="Helical" evidence="12">
    <location>
        <begin position="76"/>
        <end position="94"/>
    </location>
</feature>
<feature type="transmembrane region" description="Helical" evidence="12">
    <location>
        <begin position="114"/>
        <end position="139"/>
    </location>
</feature>
<name>A0A3Q9G0Y5_STRLT</name>
<keyword evidence="7 10" id="KW-0238">DNA-binding</keyword>
<dbReference type="InterPro" id="IPR036259">
    <property type="entry name" value="MFS_trans_sf"/>
</dbReference>
<gene>
    <name evidence="14" type="ORF">EKH77_32375</name>
</gene>
<accession>A0A3Q9G0Y5</accession>
<feature type="transmembrane region" description="Helical" evidence="12">
    <location>
        <begin position="279"/>
        <end position="300"/>
    </location>
</feature>